<dbReference type="AlphaFoldDB" id="A0A699ZL69"/>
<dbReference type="Proteomes" id="UP000485058">
    <property type="component" value="Unassembled WGS sequence"/>
</dbReference>
<feature type="compositionally biased region" description="Low complexity" evidence="2">
    <location>
        <begin position="84"/>
        <end position="98"/>
    </location>
</feature>
<keyword evidence="1" id="KW-0175">Coiled coil</keyword>
<keyword evidence="4" id="KW-1185">Reference proteome</keyword>
<evidence type="ECO:0000313" key="3">
    <source>
        <dbReference type="EMBL" id="GFH23527.1"/>
    </source>
</evidence>
<gene>
    <name evidence="3" type="ORF">HaLaN_21150</name>
</gene>
<name>A0A699ZL69_HAELA</name>
<evidence type="ECO:0000256" key="1">
    <source>
        <dbReference type="SAM" id="Coils"/>
    </source>
</evidence>
<feature type="coiled-coil region" evidence="1">
    <location>
        <begin position="21"/>
        <end position="51"/>
    </location>
</feature>
<reference evidence="3 4" key="1">
    <citation type="submission" date="2020-02" db="EMBL/GenBank/DDBJ databases">
        <title>Draft genome sequence of Haematococcus lacustris strain NIES-144.</title>
        <authorList>
            <person name="Morimoto D."/>
            <person name="Nakagawa S."/>
            <person name="Yoshida T."/>
            <person name="Sawayama S."/>
        </authorList>
    </citation>
    <scope>NUCLEOTIDE SEQUENCE [LARGE SCALE GENOMIC DNA]</scope>
    <source>
        <strain evidence="3 4">NIES-144</strain>
    </source>
</reference>
<feature type="region of interest" description="Disordered" evidence="2">
    <location>
        <begin position="76"/>
        <end position="111"/>
    </location>
</feature>
<sequence>MELLTELQAVQQESQARDAFVQNLKRELGQLQRQLKQADAVKQQLAESQLAHQRDVDNMRCKAAQEVGRHQADMLAQQQSFQELAAGRPASSPGAAGARAGGLEGGSGTLA</sequence>
<protein>
    <submittedName>
        <fullName evidence="3">Uncharacterized protein</fullName>
    </submittedName>
</protein>
<comment type="caution">
    <text evidence="3">The sequence shown here is derived from an EMBL/GenBank/DDBJ whole genome shotgun (WGS) entry which is preliminary data.</text>
</comment>
<dbReference type="EMBL" id="BLLF01002294">
    <property type="protein sequence ID" value="GFH23527.1"/>
    <property type="molecule type" value="Genomic_DNA"/>
</dbReference>
<organism evidence="3 4">
    <name type="scientific">Haematococcus lacustris</name>
    <name type="common">Green alga</name>
    <name type="synonym">Haematococcus pluvialis</name>
    <dbReference type="NCBI Taxonomy" id="44745"/>
    <lineage>
        <taxon>Eukaryota</taxon>
        <taxon>Viridiplantae</taxon>
        <taxon>Chlorophyta</taxon>
        <taxon>core chlorophytes</taxon>
        <taxon>Chlorophyceae</taxon>
        <taxon>CS clade</taxon>
        <taxon>Chlamydomonadales</taxon>
        <taxon>Haematococcaceae</taxon>
        <taxon>Haematococcus</taxon>
    </lineage>
</organism>
<feature type="compositionally biased region" description="Gly residues" evidence="2">
    <location>
        <begin position="99"/>
        <end position="111"/>
    </location>
</feature>
<proteinExistence type="predicted"/>
<evidence type="ECO:0000256" key="2">
    <source>
        <dbReference type="SAM" id="MobiDB-lite"/>
    </source>
</evidence>
<accession>A0A699ZL69</accession>
<evidence type="ECO:0000313" key="4">
    <source>
        <dbReference type="Proteomes" id="UP000485058"/>
    </source>
</evidence>